<evidence type="ECO:0000313" key="1">
    <source>
        <dbReference type="EMBL" id="MBD8039959.1"/>
    </source>
</evidence>
<protein>
    <submittedName>
        <fullName evidence="1">Uncharacterized protein</fullName>
    </submittedName>
</protein>
<dbReference type="EMBL" id="JACSPP010000012">
    <property type="protein sequence ID" value="MBD8039959.1"/>
    <property type="molecule type" value="Genomic_DNA"/>
</dbReference>
<dbReference type="RefSeq" id="WP_191763392.1">
    <property type="nucleotide sequence ID" value="NZ_JACSPP010000012.1"/>
</dbReference>
<evidence type="ECO:0000313" key="2">
    <source>
        <dbReference type="Proteomes" id="UP000620874"/>
    </source>
</evidence>
<accession>A0ABR8Y6X2</accession>
<gene>
    <name evidence="1" type="ORF">H9625_05775</name>
</gene>
<proteinExistence type="predicted"/>
<dbReference type="Proteomes" id="UP000620874">
    <property type="component" value="Unassembled WGS sequence"/>
</dbReference>
<organism evidence="1 2">
    <name type="scientific">Phocaeicola intestinalis</name>
    <dbReference type="NCBI Taxonomy" id="2762212"/>
    <lineage>
        <taxon>Bacteria</taxon>
        <taxon>Pseudomonadati</taxon>
        <taxon>Bacteroidota</taxon>
        <taxon>Bacteroidia</taxon>
        <taxon>Bacteroidales</taxon>
        <taxon>Bacteroidaceae</taxon>
        <taxon>Phocaeicola</taxon>
    </lineage>
</organism>
<name>A0ABR8Y6X2_9BACT</name>
<keyword evidence="2" id="KW-1185">Reference proteome</keyword>
<comment type="caution">
    <text evidence="1">The sequence shown here is derived from an EMBL/GenBank/DDBJ whole genome shotgun (WGS) entry which is preliminary data.</text>
</comment>
<reference evidence="1 2" key="1">
    <citation type="submission" date="2020-08" db="EMBL/GenBank/DDBJ databases">
        <title>A Genomic Blueprint of the Chicken Gut Microbiome.</title>
        <authorList>
            <person name="Gilroy R."/>
            <person name="Ravi A."/>
            <person name="Getino M."/>
            <person name="Pursley I."/>
            <person name="Horton D.L."/>
            <person name="Alikhan N.-F."/>
            <person name="Baker D."/>
            <person name="Gharbi K."/>
            <person name="Hall N."/>
            <person name="Watson M."/>
            <person name="Adriaenssens E.M."/>
            <person name="Foster-Nyarko E."/>
            <person name="Jarju S."/>
            <person name="Secka A."/>
            <person name="Antonio M."/>
            <person name="Oren A."/>
            <person name="Chaudhuri R."/>
            <person name="La Ragione R.M."/>
            <person name="Hildebrand F."/>
            <person name="Pallen M.J."/>
        </authorList>
    </citation>
    <scope>NUCLEOTIDE SEQUENCE [LARGE SCALE GENOMIC DNA]</scope>
    <source>
        <strain evidence="1 2">Sa1CVN1</strain>
    </source>
</reference>
<sequence length="308" mass="36118">MMKLSKPNIPKELDADVAMAVVIEHMDSLVDKKPFYTYEFKGVSERTALGDELNLIIRNKQSAPPVVKFSLKRDSLYHILPEYLFHPLDHYLGTDGDTEEFEKRYKEQEEQKEKALTYFKPFDQYYQNLRIKYQHWLNEHIFSGNQFLSDFITAGQRVDIANSYIKAVYQCIPWLRNFRGNDDMVKAALGYAFEGHAEIQKTKVEVTEALSENIHSNLNGTLDDLYCGSTFITRVYVWKVFYQVKIKTGKHLSELKQQIEEFSTFFSQWFLSVEDKLEITFGDRWAFPELSDARIEEGVFLNYSTQLI</sequence>